<dbReference type="Gene3D" id="3.10.50.40">
    <property type="match status" value="1"/>
</dbReference>
<dbReference type="InterPro" id="IPR046357">
    <property type="entry name" value="PPIase_dom_sf"/>
</dbReference>
<dbReference type="Pfam" id="PF13367">
    <property type="entry name" value="PrsW-protease"/>
    <property type="match status" value="1"/>
</dbReference>
<sequence>MRLDQPPGHQPAEHQPVQVSPNSVQSVWNQPLPPRGRGRTAVAVVGLVLAGLALLAVFAYLTTFLGSGALLFAMLLALVPLTLVLVAVRWIDRWDPEPRPALLFALLWGAGISIVSALVFDLGVQITIAASAGALAGSDFASAVIQAPIVEEVAKGCGVLVLFWAVRRHFEGPIDGVVYAGAIAAGFAFSENIQYFGLALTEGTAQTVGITFLLRGVFSPLAHVTFTICVGLALGLAARRGATKGGAVGYFLLGLVPAVFLHALWNGATFVLAGDASVLNYYLVVQVPLFIAAILVVVFLRRQEARITLRRLHEYSQAGWFTAAEVSMLGTGSGRRQALAWGKRQDRPKKLAMRHFIADAKASGLRARPPRSRPERSGTAGPRSAPAHTADAPSGRCARAGTARLGASGTLEAPSLHDPTATTETRRLGGVAVPTTLPMRRVGVYLECTPWRPGASIIFSGPAQRAIRRRIGLDGGMTDLNSKPEIDFPEGAAPEQLEITDVVVGDGAEATAGATVDVHYLGVEFASGDEFDSSWNRGQSINFPLRSLIAGWQEGIPGMKVGGRRKLVVPPHLAYGPAGSGHRLSGQTLIFVIDLLGVS</sequence>
<dbReference type="GO" id="GO:0008237">
    <property type="term" value="F:metallopeptidase activity"/>
    <property type="evidence" value="ECO:0007669"/>
    <property type="project" value="UniProtKB-KW"/>
</dbReference>
<organism evidence="9 10">
    <name type="scientific">Cryobacterium glaciale</name>
    <dbReference type="NCBI Taxonomy" id="1259145"/>
    <lineage>
        <taxon>Bacteria</taxon>
        <taxon>Bacillati</taxon>
        <taxon>Actinomycetota</taxon>
        <taxon>Actinomycetes</taxon>
        <taxon>Micrococcales</taxon>
        <taxon>Microbacteriaceae</taxon>
        <taxon>Cryobacterium</taxon>
    </lineage>
</organism>
<evidence type="ECO:0000256" key="4">
    <source>
        <dbReference type="ARBA" id="ARBA00023235"/>
    </source>
</evidence>
<dbReference type="Pfam" id="PF00254">
    <property type="entry name" value="FKBP_C"/>
    <property type="match status" value="1"/>
</dbReference>
<evidence type="ECO:0000256" key="1">
    <source>
        <dbReference type="ARBA" id="ARBA00000971"/>
    </source>
</evidence>
<reference evidence="9 10" key="1">
    <citation type="submission" date="2019-03" db="EMBL/GenBank/DDBJ databases">
        <title>Genomics of glacier-inhabiting Cryobacterium strains.</title>
        <authorList>
            <person name="Liu Q."/>
            <person name="Xin Y.-H."/>
        </authorList>
    </citation>
    <scope>NUCLEOTIDE SEQUENCE [LARGE SCALE GENOMIC DNA]</scope>
    <source>
        <strain evidence="9 10">HLT2-23</strain>
    </source>
</reference>
<feature type="transmembrane region" description="Helical" evidence="7">
    <location>
        <begin position="250"/>
        <end position="273"/>
    </location>
</feature>
<dbReference type="EC" id="5.2.1.8" evidence="2 5"/>
<feature type="transmembrane region" description="Helical" evidence="7">
    <location>
        <begin position="67"/>
        <end position="88"/>
    </location>
</feature>
<name>A0A4R8UUX2_9MICO</name>
<gene>
    <name evidence="9" type="ORF">E3O06_09830</name>
</gene>
<dbReference type="PANTHER" id="PTHR36844">
    <property type="entry name" value="PROTEASE PRSW"/>
    <property type="match status" value="1"/>
</dbReference>
<dbReference type="EMBL" id="SOEY01000019">
    <property type="protein sequence ID" value="TFB72613.1"/>
    <property type="molecule type" value="Genomic_DNA"/>
</dbReference>
<accession>A0A4R8UUX2</accession>
<keyword evidence="10" id="KW-1185">Reference proteome</keyword>
<comment type="caution">
    <text evidence="9">The sequence shown here is derived from an EMBL/GenBank/DDBJ whole genome shotgun (WGS) entry which is preliminary data.</text>
</comment>
<feature type="transmembrane region" description="Helical" evidence="7">
    <location>
        <begin position="100"/>
        <end position="120"/>
    </location>
</feature>
<keyword evidence="7" id="KW-0472">Membrane</keyword>
<keyword evidence="4 5" id="KW-0413">Isomerase</keyword>
<evidence type="ECO:0000313" key="10">
    <source>
        <dbReference type="Proteomes" id="UP000298173"/>
    </source>
</evidence>
<comment type="catalytic activity">
    <reaction evidence="1 5">
        <text>[protein]-peptidylproline (omega=180) = [protein]-peptidylproline (omega=0)</text>
        <dbReference type="Rhea" id="RHEA:16237"/>
        <dbReference type="Rhea" id="RHEA-COMP:10747"/>
        <dbReference type="Rhea" id="RHEA-COMP:10748"/>
        <dbReference type="ChEBI" id="CHEBI:83833"/>
        <dbReference type="ChEBI" id="CHEBI:83834"/>
        <dbReference type="EC" id="5.2.1.8"/>
    </reaction>
</comment>
<feature type="transmembrane region" description="Helical" evidence="7">
    <location>
        <begin position="41"/>
        <end position="61"/>
    </location>
</feature>
<dbReference type="AlphaFoldDB" id="A0A4R8UUX2"/>
<feature type="transmembrane region" description="Helical" evidence="7">
    <location>
        <begin position="217"/>
        <end position="238"/>
    </location>
</feature>
<dbReference type="PROSITE" id="PS50059">
    <property type="entry name" value="FKBP_PPIASE"/>
    <property type="match status" value="1"/>
</dbReference>
<dbReference type="InterPro" id="IPR001179">
    <property type="entry name" value="PPIase_FKBP_dom"/>
</dbReference>
<keyword evidence="9" id="KW-0645">Protease</keyword>
<dbReference type="GO" id="GO:0003755">
    <property type="term" value="F:peptidyl-prolyl cis-trans isomerase activity"/>
    <property type="evidence" value="ECO:0007669"/>
    <property type="project" value="UniProtKB-KW"/>
</dbReference>
<evidence type="ECO:0000259" key="8">
    <source>
        <dbReference type="PROSITE" id="PS50059"/>
    </source>
</evidence>
<evidence type="ECO:0000313" key="9">
    <source>
        <dbReference type="EMBL" id="TFB72613.1"/>
    </source>
</evidence>
<keyword evidence="7" id="KW-0812">Transmembrane</keyword>
<evidence type="ECO:0000256" key="3">
    <source>
        <dbReference type="ARBA" id="ARBA00023110"/>
    </source>
</evidence>
<protein>
    <recommendedName>
        <fullName evidence="2 5">peptidylprolyl isomerase</fullName>
        <ecNumber evidence="2 5">5.2.1.8</ecNumber>
    </recommendedName>
</protein>
<dbReference type="PANTHER" id="PTHR36844:SF1">
    <property type="entry name" value="PROTEASE PRSW"/>
    <property type="match status" value="1"/>
</dbReference>
<keyword evidence="9" id="KW-0482">Metalloprotease</keyword>
<proteinExistence type="predicted"/>
<dbReference type="GO" id="GO:0006508">
    <property type="term" value="P:proteolysis"/>
    <property type="evidence" value="ECO:0007669"/>
    <property type="project" value="UniProtKB-KW"/>
</dbReference>
<evidence type="ECO:0000256" key="7">
    <source>
        <dbReference type="SAM" id="Phobius"/>
    </source>
</evidence>
<feature type="transmembrane region" description="Helical" evidence="7">
    <location>
        <begin position="177"/>
        <end position="197"/>
    </location>
</feature>
<feature type="compositionally biased region" description="Low complexity" evidence="6">
    <location>
        <begin position="15"/>
        <end position="25"/>
    </location>
</feature>
<evidence type="ECO:0000256" key="6">
    <source>
        <dbReference type="SAM" id="MobiDB-lite"/>
    </source>
</evidence>
<dbReference type="Proteomes" id="UP000298173">
    <property type="component" value="Unassembled WGS sequence"/>
</dbReference>
<keyword evidence="9" id="KW-0378">Hydrolase</keyword>
<feature type="transmembrane region" description="Helical" evidence="7">
    <location>
        <begin position="279"/>
        <end position="300"/>
    </location>
</feature>
<feature type="transmembrane region" description="Helical" evidence="7">
    <location>
        <begin position="140"/>
        <end position="165"/>
    </location>
</feature>
<keyword evidence="7" id="KW-1133">Transmembrane helix</keyword>
<feature type="region of interest" description="Disordered" evidence="6">
    <location>
        <begin position="363"/>
        <end position="428"/>
    </location>
</feature>
<dbReference type="OrthoDB" id="9785431at2"/>
<evidence type="ECO:0000256" key="5">
    <source>
        <dbReference type="PROSITE-ProRule" id="PRU00277"/>
    </source>
</evidence>
<feature type="region of interest" description="Disordered" evidence="6">
    <location>
        <begin position="1"/>
        <end position="25"/>
    </location>
</feature>
<evidence type="ECO:0000256" key="2">
    <source>
        <dbReference type="ARBA" id="ARBA00013194"/>
    </source>
</evidence>
<feature type="domain" description="PPIase FKBP-type" evidence="8">
    <location>
        <begin position="513"/>
        <end position="599"/>
    </location>
</feature>
<dbReference type="SUPFAM" id="SSF54534">
    <property type="entry name" value="FKBP-like"/>
    <property type="match status" value="1"/>
</dbReference>
<dbReference type="InterPro" id="IPR026898">
    <property type="entry name" value="PrsW"/>
</dbReference>
<keyword evidence="3 5" id="KW-0697">Rotamase</keyword>